<comment type="cofactor">
    <cofactor evidence="8">
        <name>FMN</name>
        <dbReference type="ChEBI" id="CHEBI:58210"/>
    </cofactor>
    <text evidence="8">Binds 1 FMN per subunit.</text>
</comment>
<feature type="binding site" description="in other chain" evidence="8">
    <location>
        <begin position="10"/>
        <end position="12"/>
    </location>
    <ligand>
        <name>FMN</name>
        <dbReference type="ChEBI" id="CHEBI:58210"/>
        <note>ligand shared between dimeric partners</note>
    </ligand>
</feature>
<dbReference type="EMBL" id="BMFV01000005">
    <property type="protein sequence ID" value="GGH77963.1"/>
    <property type="molecule type" value="Genomic_DNA"/>
</dbReference>
<sequence length="189" mass="21270">MHLLQAIESRRSIGKVKQKPVDREKIEALLKLATYAPNHRMTEPWRFFVMQGDGRRVLGDAYRDIAFEKATDLSGESRTLIATTQQKKAKRAPVIVAVATSFRSHDEIERTEDRAATYAAIQNILLGAHGMGLGAIWRSGAPMYHPRMKKAFGLGDNDEILGLVYIGYPEEAPVPKQRTSFLEVTTWMD</sequence>
<dbReference type="InterPro" id="IPR000415">
    <property type="entry name" value="Nitroreductase-like"/>
</dbReference>
<organism evidence="10 11">
    <name type="scientific">Pullulanibacillus pueri</name>
    <dbReference type="NCBI Taxonomy" id="1437324"/>
    <lineage>
        <taxon>Bacteria</taxon>
        <taxon>Bacillati</taxon>
        <taxon>Bacillota</taxon>
        <taxon>Bacilli</taxon>
        <taxon>Bacillales</taxon>
        <taxon>Sporolactobacillaceae</taxon>
        <taxon>Pullulanibacillus</taxon>
    </lineage>
</organism>
<gene>
    <name evidence="10" type="primary">yfhC</name>
    <name evidence="10" type="ORF">GCM10007096_10640</name>
</gene>
<evidence type="ECO:0000256" key="8">
    <source>
        <dbReference type="PIRSR" id="PIRSR000232-1"/>
    </source>
</evidence>
<dbReference type="InterPro" id="IPR029479">
    <property type="entry name" value="Nitroreductase"/>
</dbReference>
<keyword evidence="6 7" id="KW-0520">NAD</keyword>
<dbReference type="EC" id="1.-.-.-" evidence="7"/>
<dbReference type="PIRSF" id="PIRSF000232">
    <property type="entry name" value="YdjA"/>
    <property type="match status" value="1"/>
</dbReference>
<dbReference type="InterPro" id="IPR026021">
    <property type="entry name" value="YdjA-like"/>
</dbReference>
<reference evidence="10" key="2">
    <citation type="submission" date="2020-09" db="EMBL/GenBank/DDBJ databases">
        <authorList>
            <person name="Sun Q."/>
            <person name="Zhou Y."/>
        </authorList>
    </citation>
    <scope>NUCLEOTIDE SEQUENCE</scope>
    <source>
        <strain evidence="10">CGMCC 1.12777</strain>
    </source>
</reference>
<evidence type="ECO:0000256" key="2">
    <source>
        <dbReference type="ARBA" id="ARBA00022630"/>
    </source>
</evidence>
<comment type="similarity">
    <text evidence="1 7">Belongs to the nitroreductase family.</text>
</comment>
<dbReference type="InterPro" id="IPR052530">
    <property type="entry name" value="NAD(P)H_nitroreductase"/>
</dbReference>
<evidence type="ECO:0000313" key="10">
    <source>
        <dbReference type="EMBL" id="GGH77963.1"/>
    </source>
</evidence>
<keyword evidence="11" id="KW-1185">Reference proteome</keyword>
<evidence type="ECO:0000256" key="6">
    <source>
        <dbReference type="ARBA" id="ARBA00023027"/>
    </source>
</evidence>
<protein>
    <recommendedName>
        <fullName evidence="7">Putative NAD(P)H nitroreductase</fullName>
        <ecNumber evidence="7">1.-.-.-</ecNumber>
    </recommendedName>
</protein>
<dbReference type="RefSeq" id="WP_188496355.1">
    <property type="nucleotide sequence ID" value="NZ_BMFV01000005.1"/>
</dbReference>
<evidence type="ECO:0000259" key="9">
    <source>
        <dbReference type="Pfam" id="PF00881"/>
    </source>
</evidence>
<dbReference type="PANTHER" id="PTHR43821">
    <property type="entry name" value="NAD(P)H NITROREDUCTASE YDJA-RELATED"/>
    <property type="match status" value="1"/>
</dbReference>
<dbReference type="AlphaFoldDB" id="A0A8J2ZU69"/>
<evidence type="ECO:0000256" key="1">
    <source>
        <dbReference type="ARBA" id="ARBA00007118"/>
    </source>
</evidence>
<evidence type="ECO:0000313" key="11">
    <source>
        <dbReference type="Proteomes" id="UP000656813"/>
    </source>
</evidence>
<dbReference type="Pfam" id="PF00881">
    <property type="entry name" value="Nitroreductase"/>
    <property type="match status" value="1"/>
</dbReference>
<feature type="binding site" description="in other chain" evidence="8">
    <location>
        <begin position="137"/>
        <end position="139"/>
    </location>
    <ligand>
        <name>FMN</name>
        <dbReference type="ChEBI" id="CHEBI:58210"/>
        <note>ligand shared between dimeric partners</note>
    </ligand>
</feature>
<evidence type="ECO:0000256" key="7">
    <source>
        <dbReference type="PIRNR" id="PIRNR000232"/>
    </source>
</evidence>
<comment type="caution">
    <text evidence="10">The sequence shown here is derived from an EMBL/GenBank/DDBJ whole genome shotgun (WGS) entry which is preliminary data.</text>
</comment>
<dbReference type="GO" id="GO:0016491">
    <property type="term" value="F:oxidoreductase activity"/>
    <property type="evidence" value="ECO:0007669"/>
    <property type="project" value="UniProtKB-UniRule"/>
</dbReference>
<keyword evidence="4 7" id="KW-0521">NADP</keyword>
<accession>A0A8J2ZU69</accession>
<keyword evidence="3 7" id="KW-0288">FMN</keyword>
<keyword evidence="2 7" id="KW-0285">Flavoprotein</keyword>
<reference evidence="10" key="1">
    <citation type="journal article" date="2014" name="Int. J. Syst. Evol. Microbiol.">
        <title>Complete genome sequence of Corynebacterium casei LMG S-19264T (=DSM 44701T), isolated from a smear-ripened cheese.</title>
        <authorList>
            <consortium name="US DOE Joint Genome Institute (JGI-PGF)"/>
            <person name="Walter F."/>
            <person name="Albersmeier A."/>
            <person name="Kalinowski J."/>
            <person name="Ruckert C."/>
        </authorList>
    </citation>
    <scope>NUCLEOTIDE SEQUENCE</scope>
    <source>
        <strain evidence="10">CGMCC 1.12777</strain>
    </source>
</reference>
<keyword evidence="5 7" id="KW-0560">Oxidoreductase</keyword>
<proteinExistence type="inferred from homology"/>
<evidence type="ECO:0000256" key="3">
    <source>
        <dbReference type="ARBA" id="ARBA00022643"/>
    </source>
</evidence>
<dbReference type="Gene3D" id="3.40.109.10">
    <property type="entry name" value="NADH Oxidase"/>
    <property type="match status" value="1"/>
</dbReference>
<dbReference type="SUPFAM" id="SSF55469">
    <property type="entry name" value="FMN-dependent nitroreductase-like"/>
    <property type="match status" value="1"/>
</dbReference>
<evidence type="ECO:0000256" key="4">
    <source>
        <dbReference type="ARBA" id="ARBA00022857"/>
    </source>
</evidence>
<feature type="domain" description="Nitroreductase" evidence="9">
    <location>
        <begin position="7"/>
        <end position="168"/>
    </location>
</feature>
<dbReference type="CDD" id="cd02135">
    <property type="entry name" value="YdjA-like"/>
    <property type="match status" value="1"/>
</dbReference>
<dbReference type="PANTHER" id="PTHR43821:SF1">
    <property type="entry name" value="NAD(P)H NITROREDUCTASE YDJA-RELATED"/>
    <property type="match status" value="1"/>
</dbReference>
<name>A0A8J2ZU69_9BACL</name>
<feature type="binding site" evidence="8">
    <location>
        <position position="39"/>
    </location>
    <ligand>
        <name>FMN</name>
        <dbReference type="ChEBI" id="CHEBI:58210"/>
        <note>ligand shared between dimeric partners</note>
    </ligand>
</feature>
<dbReference type="Proteomes" id="UP000656813">
    <property type="component" value="Unassembled WGS sequence"/>
</dbReference>
<evidence type="ECO:0000256" key="5">
    <source>
        <dbReference type="ARBA" id="ARBA00023002"/>
    </source>
</evidence>